<evidence type="ECO:0000256" key="9">
    <source>
        <dbReference type="ARBA" id="ARBA00023136"/>
    </source>
</evidence>
<dbReference type="Proteomes" id="UP001152875">
    <property type="component" value="Unassembled WGS sequence"/>
</dbReference>
<protein>
    <recommendedName>
        <fullName evidence="4">Capsular polysaccharide biosynthesis protein CpsC</fullName>
    </recommendedName>
</protein>
<dbReference type="GO" id="GO:0000271">
    <property type="term" value="P:polysaccharide biosynthetic process"/>
    <property type="evidence" value="ECO:0007669"/>
    <property type="project" value="UniProtKB-KW"/>
</dbReference>
<evidence type="ECO:0000313" key="15">
    <source>
        <dbReference type="Proteomes" id="UP001152875"/>
    </source>
</evidence>
<name>A0A9X4MQ37_STRSU</name>
<feature type="transmembrane region" description="Helical" evidence="12">
    <location>
        <begin position="22"/>
        <end position="44"/>
    </location>
</feature>
<evidence type="ECO:0000256" key="8">
    <source>
        <dbReference type="ARBA" id="ARBA00022989"/>
    </source>
</evidence>
<evidence type="ECO:0000256" key="12">
    <source>
        <dbReference type="SAM" id="Phobius"/>
    </source>
</evidence>
<comment type="function">
    <text evidence="11">Required for CpsD phosphorylation. Involved in the regulation of capsular polysaccharide biosynthesis. May be part of a complex that directs the coordinated polymerization and export to the cell surface of the capsular polysaccharide.</text>
</comment>
<comment type="similarity">
    <text evidence="3">Belongs to the CpsC/CapA family.</text>
</comment>
<dbReference type="Pfam" id="PF02706">
    <property type="entry name" value="Wzz"/>
    <property type="match status" value="1"/>
</dbReference>
<evidence type="ECO:0000256" key="11">
    <source>
        <dbReference type="ARBA" id="ARBA00045736"/>
    </source>
</evidence>
<dbReference type="GO" id="GO:0005886">
    <property type="term" value="C:plasma membrane"/>
    <property type="evidence" value="ECO:0007669"/>
    <property type="project" value="UniProtKB-SubCell"/>
</dbReference>
<organism evidence="14 15">
    <name type="scientific">Streptococcus suis</name>
    <dbReference type="NCBI Taxonomy" id="1307"/>
    <lineage>
        <taxon>Bacteria</taxon>
        <taxon>Bacillati</taxon>
        <taxon>Bacillota</taxon>
        <taxon>Bacilli</taxon>
        <taxon>Lactobacillales</taxon>
        <taxon>Streptococcaceae</taxon>
        <taxon>Streptococcus</taxon>
    </lineage>
</organism>
<evidence type="ECO:0000313" key="14">
    <source>
        <dbReference type="EMBL" id="MDG4526175.1"/>
    </source>
</evidence>
<comment type="caution">
    <text evidence="14">The sequence shown here is derived from an EMBL/GenBank/DDBJ whole genome shotgun (WGS) entry which is preliminary data.</text>
</comment>
<reference evidence="14" key="1">
    <citation type="submission" date="2022-07" db="EMBL/GenBank/DDBJ databases">
        <title>Whole Genome Sequencing of Streptococcus suis.</title>
        <authorList>
            <person name="Dai X."/>
            <person name="Huang J."/>
            <person name="Wang L."/>
        </authorList>
    </citation>
    <scope>NUCLEOTIDE SEQUENCE</scope>
    <source>
        <strain evidence="14">XNB2</strain>
    </source>
</reference>
<dbReference type="EMBL" id="JANFMP010000003">
    <property type="protein sequence ID" value="MDG4526175.1"/>
    <property type="molecule type" value="Genomic_DNA"/>
</dbReference>
<feature type="domain" description="Polysaccharide chain length determinant N-terminal" evidence="13">
    <location>
        <begin position="7"/>
        <end position="97"/>
    </location>
</feature>
<comment type="subcellular location">
    <subcellularLocation>
        <location evidence="1">Cell membrane</location>
        <topology evidence="1">Multi-pass membrane protein</topology>
    </subcellularLocation>
</comment>
<evidence type="ECO:0000256" key="10">
    <source>
        <dbReference type="ARBA" id="ARBA00023169"/>
    </source>
</evidence>
<gene>
    <name evidence="14" type="ORF">NOL13_01915</name>
</gene>
<keyword evidence="10" id="KW-0270">Exopolysaccharide synthesis</keyword>
<keyword evidence="5" id="KW-1003">Cell membrane</keyword>
<comment type="pathway">
    <text evidence="2">Capsule biogenesis; capsule polysaccharide biosynthesis.</text>
</comment>
<evidence type="ECO:0000256" key="4">
    <source>
        <dbReference type="ARBA" id="ARBA00020739"/>
    </source>
</evidence>
<keyword evidence="9 12" id="KW-0472">Membrane</keyword>
<dbReference type="InterPro" id="IPR050445">
    <property type="entry name" value="Bact_polysacc_biosynth/exp"/>
</dbReference>
<evidence type="ECO:0000256" key="6">
    <source>
        <dbReference type="ARBA" id="ARBA00022692"/>
    </source>
</evidence>
<evidence type="ECO:0000259" key="13">
    <source>
        <dbReference type="Pfam" id="PF02706"/>
    </source>
</evidence>
<dbReference type="InterPro" id="IPR003856">
    <property type="entry name" value="LPS_length_determ_N"/>
</dbReference>
<evidence type="ECO:0000256" key="2">
    <source>
        <dbReference type="ARBA" id="ARBA00005132"/>
    </source>
</evidence>
<dbReference type="GO" id="GO:0004713">
    <property type="term" value="F:protein tyrosine kinase activity"/>
    <property type="evidence" value="ECO:0007669"/>
    <property type="project" value="TreeGrafter"/>
</dbReference>
<keyword evidence="6 12" id="KW-0812">Transmembrane</keyword>
<keyword evidence="7" id="KW-0972">Capsule biogenesis/degradation</keyword>
<accession>A0A9X4MQ37</accession>
<evidence type="ECO:0000256" key="5">
    <source>
        <dbReference type="ARBA" id="ARBA00022475"/>
    </source>
</evidence>
<dbReference type="AlphaFoldDB" id="A0A9X4MQ37"/>
<dbReference type="PANTHER" id="PTHR32309:SF13">
    <property type="entry name" value="FERRIC ENTEROBACTIN TRANSPORT PROTEIN FEPE"/>
    <property type="match status" value="1"/>
</dbReference>
<evidence type="ECO:0000256" key="7">
    <source>
        <dbReference type="ARBA" id="ARBA00022903"/>
    </source>
</evidence>
<evidence type="ECO:0000256" key="3">
    <source>
        <dbReference type="ARBA" id="ARBA00006683"/>
    </source>
</evidence>
<dbReference type="PANTHER" id="PTHR32309">
    <property type="entry name" value="TYROSINE-PROTEIN KINASE"/>
    <property type="match status" value="1"/>
</dbReference>
<proteinExistence type="inferred from homology"/>
<keyword evidence="8 12" id="KW-1133">Transmembrane helix</keyword>
<evidence type="ECO:0000256" key="1">
    <source>
        <dbReference type="ARBA" id="ARBA00004651"/>
    </source>
</evidence>
<feature type="transmembrane region" description="Helical" evidence="12">
    <location>
        <begin position="181"/>
        <end position="199"/>
    </location>
</feature>
<dbReference type="RefSeq" id="WP_277944342.1">
    <property type="nucleotide sequence ID" value="NZ_JANFMO010000004.1"/>
</dbReference>
<sequence>MEEIKNEQIDLMNVVRFLRTNLFKIIIFGLTGAVIMFGYALFMVTPKYSSTTQLLVTRNETIEQQSYQNETRTNLEMIPTYKEILVSEPVLDEVVKEVGGQVTVGRLKGNLTFNHPDEKSQTFTLSLKWDSPDEAQRILTVITEKFTQVLQTIYGDNVSKVVVLSKASYSDGKTEPNLKKYVLIGAVIGVVLTIAQALYMKLADNTVTNAEFLESMNLVVLGELYTMSPKEQQNSRLEEQSSRRR</sequence>